<evidence type="ECO:0000259" key="4">
    <source>
        <dbReference type="PROSITE" id="PS51462"/>
    </source>
</evidence>
<dbReference type="InterPro" id="IPR000086">
    <property type="entry name" value="NUDIX_hydrolase_dom"/>
</dbReference>
<dbReference type="STRING" id="1637975.AN957_14475"/>
<evidence type="ECO:0000256" key="1">
    <source>
        <dbReference type="ARBA" id="ARBA00005582"/>
    </source>
</evidence>
<dbReference type="PANTHER" id="PTHR43736">
    <property type="entry name" value="ADP-RIBOSE PYROPHOSPHATASE"/>
    <property type="match status" value="1"/>
</dbReference>
<dbReference type="SUPFAM" id="SSF55811">
    <property type="entry name" value="Nudix"/>
    <property type="match status" value="1"/>
</dbReference>
<dbReference type="PATRIC" id="fig|1637975.4.peg.2766"/>
<evidence type="ECO:0000256" key="2">
    <source>
        <dbReference type="ARBA" id="ARBA00022801"/>
    </source>
</evidence>
<dbReference type="InterPro" id="IPR020476">
    <property type="entry name" value="Nudix_hydrolase"/>
</dbReference>
<evidence type="ECO:0000313" key="5">
    <source>
        <dbReference type="EMBL" id="KQL19652.1"/>
    </source>
</evidence>
<dbReference type="PROSITE" id="PS00893">
    <property type="entry name" value="NUDIX_BOX"/>
    <property type="match status" value="1"/>
</dbReference>
<feature type="domain" description="Nudix hydrolase" evidence="4">
    <location>
        <begin position="6"/>
        <end position="133"/>
    </location>
</feature>
<dbReference type="PRINTS" id="PR00502">
    <property type="entry name" value="NUDIXFAMILY"/>
</dbReference>
<dbReference type="PANTHER" id="PTHR43736:SF1">
    <property type="entry name" value="DIHYDRONEOPTERIN TRIPHOSPHATE DIPHOSPHATASE"/>
    <property type="match status" value="1"/>
</dbReference>
<dbReference type="Pfam" id="PF00293">
    <property type="entry name" value="NUDIX"/>
    <property type="match status" value="1"/>
</dbReference>
<dbReference type="PROSITE" id="PS51462">
    <property type="entry name" value="NUDIX"/>
    <property type="match status" value="1"/>
</dbReference>
<organism evidence="5 6">
    <name type="scientific">Cytobacillus solani</name>
    <dbReference type="NCBI Taxonomy" id="1637975"/>
    <lineage>
        <taxon>Bacteria</taxon>
        <taxon>Bacillati</taxon>
        <taxon>Bacillota</taxon>
        <taxon>Bacilli</taxon>
        <taxon>Bacillales</taxon>
        <taxon>Bacillaceae</taxon>
        <taxon>Cytobacillus</taxon>
    </lineage>
</organism>
<sequence length="143" mass="16249">MQNENKILVGVKAVIVNEGKALIIKRSKIAHFSGGTWETVGGKVEFGEDLETALKREVMEEVGLEIKIEHILYAATFKTDPFRQMVIITYLCKSENKDVKLSSEHEDYLWAGPKELKQLLPTNINNDFDKNHVFSLIEQSKIS</sequence>
<evidence type="ECO:0000256" key="3">
    <source>
        <dbReference type="RuleBase" id="RU003476"/>
    </source>
</evidence>
<dbReference type="Proteomes" id="UP000050996">
    <property type="component" value="Unassembled WGS sequence"/>
</dbReference>
<dbReference type="RefSeq" id="WP_053476187.1">
    <property type="nucleotide sequence ID" value="NZ_CP041305.1"/>
</dbReference>
<dbReference type="InterPro" id="IPR015797">
    <property type="entry name" value="NUDIX_hydrolase-like_dom_sf"/>
</dbReference>
<keyword evidence="6" id="KW-1185">Reference proteome</keyword>
<protein>
    <submittedName>
        <fullName evidence="5">DNA mismatch repair protein MutT</fullName>
    </submittedName>
</protein>
<dbReference type="Gene3D" id="3.90.79.10">
    <property type="entry name" value="Nucleoside Triphosphate Pyrophosphohydrolase"/>
    <property type="match status" value="1"/>
</dbReference>
<keyword evidence="2 3" id="KW-0378">Hydrolase</keyword>
<gene>
    <name evidence="5" type="ORF">AN957_14475</name>
</gene>
<name>A0A0Q3SIZ1_9BACI</name>
<dbReference type="CDD" id="cd04699">
    <property type="entry name" value="NUDIX_MutT_Nudt1"/>
    <property type="match status" value="1"/>
</dbReference>
<comment type="caution">
    <text evidence="5">The sequence shown here is derived from an EMBL/GenBank/DDBJ whole genome shotgun (WGS) entry which is preliminary data.</text>
</comment>
<evidence type="ECO:0000313" key="6">
    <source>
        <dbReference type="Proteomes" id="UP000050996"/>
    </source>
</evidence>
<dbReference type="AlphaFoldDB" id="A0A0Q3SIZ1"/>
<dbReference type="EMBL" id="LJIX01000006">
    <property type="protein sequence ID" value="KQL19652.1"/>
    <property type="molecule type" value="Genomic_DNA"/>
</dbReference>
<reference evidence="5 6" key="1">
    <citation type="submission" date="2015-09" db="EMBL/GenBank/DDBJ databases">
        <title>Genome sequencing project for genomic taxonomy and phylogenomics of Bacillus-like bacteria.</title>
        <authorList>
            <person name="Liu B."/>
            <person name="Wang J."/>
            <person name="Zhu Y."/>
            <person name="Liu G."/>
            <person name="Chen Q."/>
            <person name="Chen Z."/>
            <person name="Lan J."/>
            <person name="Che J."/>
            <person name="Ge C."/>
            <person name="Shi H."/>
            <person name="Pan Z."/>
            <person name="Liu X."/>
        </authorList>
    </citation>
    <scope>NUCLEOTIDE SEQUENCE [LARGE SCALE GENOMIC DNA]</scope>
    <source>
        <strain evidence="5 6">FJAT-18043</strain>
    </source>
</reference>
<proteinExistence type="inferred from homology"/>
<dbReference type="InterPro" id="IPR020084">
    <property type="entry name" value="NUDIX_hydrolase_CS"/>
</dbReference>
<accession>A0A0Q3SIZ1</accession>
<dbReference type="GO" id="GO:0016787">
    <property type="term" value="F:hydrolase activity"/>
    <property type="evidence" value="ECO:0007669"/>
    <property type="project" value="UniProtKB-KW"/>
</dbReference>
<comment type="similarity">
    <text evidence="1 3">Belongs to the Nudix hydrolase family.</text>
</comment>